<proteinExistence type="predicted"/>
<organism evidence="1 2">
    <name type="scientific">Amycolatopsis echigonensis</name>
    <dbReference type="NCBI Taxonomy" id="2576905"/>
    <lineage>
        <taxon>Bacteria</taxon>
        <taxon>Bacillati</taxon>
        <taxon>Actinomycetota</taxon>
        <taxon>Actinomycetes</taxon>
        <taxon>Pseudonocardiales</taxon>
        <taxon>Pseudonocardiaceae</taxon>
        <taxon>Amycolatopsis</taxon>
    </lineage>
</organism>
<sequence length="52" mass="6205">MTVLLALVRLAVFRRALHARREWNIPADDRERLMLARYPRPPKNAPPRDQEK</sequence>
<name>A0A2N3WP78_9PSEU</name>
<comment type="caution">
    <text evidence="1">The sequence shown here is derived from an EMBL/GenBank/DDBJ whole genome shotgun (WGS) entry which is preliminary data.</text>
</comment>
<dbReference type="Proteomes" id="UP000233750">
    <property type="component" value="Unassembled WGS sequence"/>
</dbReference>
<dbReference type="AlphaFoldDB" id="A0A2N3WP78"/>
<evidence type="ECO:0000313" key="2">
    <source>
        <dbReference type="Proteomes" id="UP000233750"/>
    </source>
</evidence>
<gene>
    <name evidence="1" type="ORF">ATK30_6612</name>
</gene>
<protein>
    <submittedName>
        <fullName evidence="1">Uncharacterized protein</fullName>
    </submittedName>
</protein>
<evidence type="ECO:0000313" key="1">
    <source>
        <dbReference type="EMBL" id="PKV95684.1"/>
    </source>
</evidence>
<dbReference type="EMBL" id="PJMY01000003">
    <property type="protein sequence ID" value="PKV95684.1"/>
    <property type="molecule type" value="Genomic_DNA"/>
</dbReference>
<accession>A0A2N3WP78</accession>
<dbReference type="RefSeq" id="WP_158242535.1">
    <property type="nucleotide sequence ID" value="NZ_PJMY01000003.1"/>
</dbReference>
<keyword evidence="2" id="KW-1185">Reference proteome</keyword>
<reference evidence="1 2" key="1">
    <citation type="submission" date="2017-12" db="EMBL/GenBank/DDBJ databases">
        <title>Sequencing the genomes of 1000 Actinobacteria strains.</title>
        <authorList>
            <person name="Klenk H.-P."/>
        </authorList>
    </citation>
    <scope>NUCLEOTIDE SEQUENCE [LARGE SCALE GENOMIC DNA]</scope>
    <source>
        <strain evidence="1 2">DSM 45165</strain>
    </source>
</reference>